<dbReference type="Proteomes" id="UP001064048">
    <property type="component" value="Chromosome 24"/>
</dbReference>
<sequence>MVAVPVYFCALFVLVGDFSTAAFLNLFPLVYFDVIVVYTFCMMWLIENELDMWLNKMQACSRSIVKLEFIENKKALRMFQTYRYILNAYDMFKKVCKVPIMFEILEIFTHVIIYLQVNIEIKIQRPEESLASDVQLRIVHLRFYANWSGCTAKSIARDARS</sequence>
<accession>A0ACC0K9N5</accession>
<evidence type="ECO:0000313" key="1">
    <source>
        <dbReference type="EMBL" id="KAI8432970.1"/>
    </source>
</evidence>
<comment type="caution">
    <text evidence="1">The sequence shown here is derived from an EMBL/GenBank/DDBJ whole genome shotgun (WGS) entry which is preliminary data.</text>
</comment>
<organism evidence="1 2">
    <name type="scientific">Choristoneura fumiferana</name>
    <name type="common">Spruce budworm moth</name>
    <name type="synonym">Archips fumiferana</name>
    <dbReference type="NCBI Taxonomy" id="7141"/>
    <lineage>
        <taxon>Eukaryota</taxon>
        <taxon>Metazoa</taxon>
        <taxon>Ecdysozoa</taxon>
        <taxon>Arthropoda</taxon>
        <taxon>Hexapoda</taxon>
        <taxon>Insecta</taxon>
        <taxon>Pterygota</taxon>
        <taxon>Neoptera</taxon>
        <taxon>Endopterygota</taxon>
        <taxon>Lepidoptera</taxon>
        <taxon>Glossata</taxon>
        <taxon>Ditrysia</taxon>
        <taxon>Tortricoidea</taxon>
        <taxon>Tortricidae</taxon>
        <taxon>Tortricinae</taxon>
        <taxon>Choristoneura</taxon>
    </lineage>
</organism>
<proteinExistence type="predicted"/>
<reference evidence="1 2" key="1">
    <citation type="journal article" date="2022" name="Genome Biol. Evol.">
        <title>The Spruce Budworm Genome: Reconstructing the Evolutionary History of Antifreeze Proteins.</title>
        <authorList>
            <person name="Beliveau C."/>
            <person name="Gagne P."/>
            <person name="Picq S."/>
            <person name="Vernygora O."/>
            <person name="Keeling C.I."/>
            <person name="Pinkney K."/>
            <person name="Doucet D."/>
            <person name="Wen F."/>
            <person name="Johnston J.S."/>
            <person name="Maaroufi H."/>
            <person name="Boyle B."/>
            <person name="Laroche J."/>
            <person name="Dewar K."/>
            <person name="Juretic N."/>
            <person name="Blackburn G."/>
            <person name="Nisole A."/>
            <person name="Brunet B."/>
            <person name="Brandao M."/>
            <person name="Lumley L."/>
            <person name="Duan J."/>
            <person name="Quan G."/>
            <person name="Lucarotti C.J."/>
            <person name="Roe A.D."/>
            <person name="Sperling F.A.H."/>
            <person name="Levesque R.C."/>
            <person name="Cusson M."/>
        </authorList>
    </citation>
    <scope>NUCLEOTIDE SEQUENCE [LARGE SCALE GENOMIC DNA]</scope>
    <source>
        <strain evidence="1">Glfc:IPQL:Cfum</strain>
    </source>
</reference>
<gene>
    <name evidence="1" type="ORF">MSG28_013857</name>
</gene>
<protein>
    <submittedName>
        <fullName evidence="1">Uncharacterized protein</fullName>
    </submittedName>
</protein>
<name>A0ACC0K9N5_CHOFU</name>
<keyword evidence="2" id="KW-1185">Reference proteome</keyword>
<evidence type="ECO:0000313" key="2">
    <source>
        <dbReference type="Proteomes" id="UP001064048"/>
    </source>
</evidence>
<dbReference type="EMBL" id="CM046124">
    <property type="protein sequence ID" value="KAI8432970.1"/>
    <property type="molecule type" value="Genomic_DNA"/>
</dbReference>